<dbReference type="CDD" id="cd16148">
    <property type="entry name" value="sulfatase_like"/>
    <property type="match status" value="1"/>
</dbReference>
<reference evidence="4" key="2">
    <citation type="journal article" date="2021" name="J Anim Sci Technol">
        <title>Complete genome sequence of Paenibacillus konkukensis sp. nov. SK3146 as a potential probiotic strain.</title>
        <authorList>
            <person name="Jung H.I."/>
            <person name="Park S."/>
            <person name="Niu K.M."/>
            <person name="Lee S.W."/>
            <person name="Kothari D."/>
            <person name="Yi K.J."/>
            <person name="Kim S.K."/>
        </authorList>
    </citation>
    <scope>NUCLEOTIDE SEQUENCE</scope>
    <source>
        <strain evidence="4">SK3146</strain>
    </source>
</reference>
<sequence>MKAIVILMDTLNRQLLEMYDPASWVRTPNLSRLAEKCAVFDQHWSGSLPCMPARRDMFTGRLGFLERGWGGLEPFDVTLPQVLKRHRIFSHIVTDHYHYFKTGGENYCQAFSSWDLHRGQESDPWVSRVRDPASLQEPHYGRVEPQYEKNRAAFRREEDYPGPRTMSAACCWLEDNKEAESFFLMVEAFDPHEPFDCPQHYLAMYGDDYTGPRMEWPKYSRVSEPPEAIEHLRKRYAANLTMIDHWLGKLLDTMDHNGLWDDTLLIMTTDHGFLLGEHDWTGKNIMHVYNEIAHLPLMVHVPGTAVAGTRISAITQNIDIMPTILDYFGIDIPPSTRGKSWLPLLDGTAQKLRDCALYGMFGMTVNITDGAYTYLRAPVREDNVPCYAYTAMPTTFGSFLGASVPEQIETGRFLSYTAFPVYRIPVSQAGVPFKMAQHGQRSLLYSMEADYRQAAPVEDEGLIRSYTELLIRAMELEQAPEEQYERLGLKPGNR</sequence>
<evidence type="ECO:0000313" key="5">
    <source>
        <dbReference type="Proteomes" id="UP001057134"/>
    </source>
</evidence>
<dbReference type="EMBL" id="CP027059">
    <property type="protein sequence ID" value="UQZ80937.1"/>
    <property type="molecule type" value="Genomic_DNA"/>
</dbReference>
<dbReference type="EC" id="3.1.6.6" evidence="4"/>
<accession>A0ABY4RED8</accession>
<dbReference type="Pfam" id="PF00884">
    <property type="entry name" value="Sulfatase"/>
    <property type="match status" value="1"/>
</dbReference>
<dbReference type="PANTHER" id="PTHR45953:SF1">
    <property type="entry name" value="IDURONATE 2-SULFATASE"/>
    <property type="match status" value="1"/>
</dbReference>
<gene>
    <name evidence="4" type="primary">betC_1</name>
    <name evidence="4" type="ORF">SK3146_00093</name>
</gene>
<dbReference type="InterPro" id="IPR017850">
    <property type="entry name" value="Alkaline_phosphatase_core_sf"/>
</dbReference>
<dbReference type="SUPFAM" id="SSF53649">
    <property type="entry name" value="Alkaline phosphatase-like"/>
    <property type="match status" value="1"/>
</dbReference>
<organism evidence="4 5">
    <name type="scientific">Paenibacillus konkukensis</name>
    <dbReference type="NCBI Taxonomy" id="2020716"/>
    <lineage>
        <taxon>Bacteria</taxon>
        <taxon>Bacillati</taxon>
        <taxon>Bacillota</taxon>
        <taxon>Bacilli</taxon>
        <taxon>Bacillales</taxon>
        <taxon>Paenibacillaceae</taxon>
        <taxon>Paenibacillus</taxon>
    </lineage>
</organism>
<dbReference type="GO" id="GO:0047753">
    <property type="term" value="F:choline-sulfatase activity"/>
    <property type="evidence" value="ECO:0007669"/>
    <property type="project" value="UniProtKB-EC"/>
</dbReference>
<dbReference type="RefSeq" id="WP_249863210.1">
    <property type="nucleotide sequence ID" value="NZ_CP027059.1"/>
</dbReference>
<evidence type="ECO:0000256" key="2">
    <source>
        <dbReference type="ARBA" id="ARBA00022801"/>
    </source>
</evidence>
<name>A0ABY4RED8_9BACL</name>
<evidence type="ECO:0000259" key="3">
    <source>
        <dbReference type="Pfam" id="PF00884"/>
    </source>
</evidence>
<keyword evidence="1" id="KW-0479">Metal-binding</keyword>
<evidence type="ECO:0000256" key="1">
    <source>
        <dbReference type="ARBA" id="ARBA00022723"/>
    </source>
</evidence>
<evidence type="ECO:0000313" key="4">
    <source>
        <dbReference type="EMBL" id="UQZ80937.1"/>
    </source>
</evidence>
<dbReference type="PANTHER" id="PTHR45953">
    <property type="entry name" value="IDURONATE 2-SULFATASE"/>
    <property type="match status" value="1"/>
</dbReference>
<keyword evidence="5" id="KW-1185">Reference proteome</keyword>
<dbReference type="Gene3D" id="3.40.720.10">
    <property type="entry name" value="Alkaline Phosphatase, subunit A"/>
    <property type="match status" value="1"/>
</dbReference>
<dbReference type="InterPro" id="IPR000917">
    <property type="entry name" value="Sulfatase_N"/>
</dbReference>
<keyword evidence="2 4" id="KW-0378">Hydrolase</keyword>
<dbReference type="Proteomes" id="UP001057134">
    <property type="component" value="Chromosome"/>
</dbReference>
<reference evidence="4" key="1">
    <citation type="submission" date="2018-02" db="EMBL/GenBank/DDBJ databases">
        <authorList>
            <person name="Kim S.-K."/>
            <person name="Jung H.-I."/>
            <person name="Lee S.-W."/>
        </authorList>
    </citation>
    <scope>NUCLEOTIDE SEQUENCE</scope>
    <source>
        <strain evidence="4">SK3146</strain>
    </source>
</reference>
<protein>
    <submittedName>
        <fullName evidence="4">Choline-sulfatase</fullName>
        <ecNumber evidence="4">3.1.6.6</ecNumber>
    </submittedName>
</protein>
<proteinExistence type="predicted"/>
<feature type="domain" description="Sulfatase N-terminal" evidence="3">
    <location>
        <begin position="4"/>
        <end position="330"/>
    </location>
</feature>